<evidence type="ECO:0000313" key="1">
    <source>
        <dbReference type="EMBL" id="KAK5839426.1"/>
    </source>
</evidence>
<reference evidence="1 2" key="1">
    <citation type="submission" date="2023-03" db="EMBL/GenBank/DDBJ databases">
        <title>WGS of Gossypium arboreum.</title>
        <authorList>
            <person name="Yu D."/>
        </authorList>
    </citation>
    <scope>NUCLEOTIDE SEQUENCE [LARGE SCALE GENOMIC DNA]</scope>
    <source>
        <tissue evidence="1">Leaf</tissue>
    </source>
</reference>
<accession>A0ABR0QJE8</accession>
<protein>
    <recommendedName>
        <fullName evidence="3">Retrovirus-related Pol polyprotein from transposon TNT 1-94</fullName>
    </recommendedName>
</protein>
<dbReference type="Pfam" id="PF14223">
    <property type="entry name" value="Retrotran_gag_2"/>
    <property type="match status" value="1"/>
</dbReference>
<evidence type="ECO:0000313" key="2">
    <source>
        <dbReference type="Proteomes" id="UP001358586"/>
    </source>
</evidence>
<proteinExistence type="predicted"/>
<sequence length="228" mass="25516">MSLPSRPSVAHSATPVMYMLVNGVVDSRFFLTKKISVLLDDTNYFLWRQQVLLAIKTYKLQQFLDFRTIPPPSLISDTDSVLLENPEFARFEQQDSALASWLLSSVSQAVLPHLIGMDTLAQIRNAIVSLYGSKATSWLMFYRRALHTQRKGDLSMKDFLMKIKGYCDNLASCGEAISDPEHVTAILNGLPSEYESVITIITASPIPYNVQVATWPNPFLVNSSQPVV</sequence>
<evidence type="ECO:0008006" key="3">
    <source>
        <dbReference type="Google" id="ProtNLM"/>
    </source>
</evidence>
<dbReference type="PANTHER" id="PTHR47481">
    <property type="match status" value="1"/>
</dbReference>
<keyword evidence="2" id="KW-1185">Reference proteome</keyword>
<dbReference type="EMBL" id="JARKNE010000003">
    <property type="protein sequence ID" value="KAK5839426.1"/>
    <property type="molecule type" value="Genomic_DNA"/>
</dbReference>
<comment type="caution">
    <text evidence="1">The sequence shown here is derived from an EMBL/GenBank/DDBJ whole genome shotgun (WGS) entry which is preliminary data.</text>
</comment>
<gene>
    <name evidence="1" type="ORF">PVK06_008214</name>
</gene>
<dbReference type="PANTHER" id="PTHR47481:SF30">
    <property type="entry name" value="CCHC-TYPE DOMAIN-CONTAINING PROTEIN"/>
    <property type="match status" value="1"/>
</dbReference>
<dbReference type="Proteomes" id="UP001358586">
    <property type="component" value="Chromosome 3"/>
</dbReference>
<organism evidence="1 2">
    <name type="scientific">Gossypium arboreum</name>
    <name type="common">Tree cotton</name>
    <name type="synonym">Gossypium nanking</name>
    <dbReference type="NCBI Taxonomy" id="29729"/>
    <lineage>
        <taxon>Eukaryota</taxon>
        <taxon>Viridiplantae</taxon>
        <taxon>Streptophyta</taxon>
        <taxon>Embryophyta</taxon>
        <taxon>Tracheophyta</taxon>
        <taxon>Spermatophyta</taxon>
        <taxon>Magnoliopsida</taxon>
        <taxon>eudicotyledons</taxon>
        <taxon>Gunneridae</taxon>
        <taxon>Pentapetalae</taxon>
        <taxon>rosids</taxon>
        <taxon>malvids</taxon>
        <taxon>Malvales</taxon>
        <taxon>Malvaceae</taxon>
        <taxon>Malvoideae</taxon>
        <taxon>Gossypium</taxon>
    </lineage>
</organism>
<name>A0ABR0QJE8_GOSAR</name>